<evidence type="ECO:0000259" key="10">
    <source>
        <dbReference type="PROSITE" id="PS51032"/>
    </source>
</evidence>
<evidence type="ECO:0000256" key="9">
    <source>
        <dbReference type="SAM" id="MobiDB-lite"/>
    </source>
</evidence>
<dbReference type="GO" id="GO:0009873">
    <property type="term" value="P:ethylene-activated signaling pathway"/>
    <property type="evidence" value="ECO:0007669"/>
    <property type="project" value="UniProtKB-KW"/>
</dbReference>
<dbReference type="FunFam" id="3.30.730.10:FF:000001">
    <property type="entry name" value="Ethylene-responsive transcription factor 2"/>
    <property type="match status" value="1"/>
</dbReference>
<evidence type="ECO:0000256" key="3">
    <source>
        <dbReference type="ARBA" id="ARBA00023015"/>
    </source>
</evidence>
<evidence type="ECO:0000256" key="7">
    <source>
        <dbReference type="ARBA" id="ARBA00023242"/>
    </source>
</evidence>
<name>A0A445D758_ARAHY</name>
<feature type="region of interest" description="Disordered" evidence="9">
    <location>
        <begin position="440"/>
        <end position="472"/>
    </location>
</feature>
<feature type="region of interest" description="Disordered" evidence="9">
    <location>
        <begin position="164"/>
        <end position="213"/>
    </location>
</feature>
<evidence type="ECO:0000313" key="12">
    <source>
        <dbReference type="Proteomes" id="UP000289738"/>
    </source>
</evidence>
<dbReference type="PANTHER" id="PTHR31657:SF20">
    <property type="entry name" value="ETHYLENE-RESPONSIVE TRANSCRIPTION FACTOR ERF061"/>
    <property type="match status" value="1"/>
</dbReference>
<protein>
    <recommendedName>
        <fullName evidence="10">AP2/ERF domain-containing protein</fullName>
    </recommendedName>
</protein>
<comment type="subcellular location">
    <subcellularLocation>
        <location evidence="1">Nucleus</location>
    </subcellularLocation>
</comment>
<evidence type="ECO:0000313" key="11">
    <source>
        <dbReference type="EMBL" id="RYR58840.1"/>
    </source>
</evidence>
<proteinExistence type="inferred from homology"/>
<keyword evidence="4" id="KW-0238">DNA-binding</keyword>
<comment type="similarity">
    <text evidence="8">Belongs to the AP2/ERF transcription factor family. ERF subfamily.</text>
</comment>
<evidence type="ECO:0000256" key="1">
    <source>
        <dbReference type="ARBA" id="ARBA00004123"/>
    </source>
</evidence>
<dbReference type="PRINTS" id="PR00367">
    <property type="entry name" value="ETHRSPELEMNT"/>
</dbReference>
<dbReference type="PANTHER" id="PTHR31657">
    <property type="entry name" value="ETHYLENE-RESPONSIVE TRANSCRIPTION FACTOR ERF061"/>
    <property type="match status" value="1"/>
</dbReference>
<keyword evidence="6" id="KW-0804">Transcription</keyword>
<keyword evidence="3" id="KW-0805">Transcription regulation</keyword>
<dbReference type="Proteomes" id="UP000289738">
    <property type="component" value="Chromosome A05"/>
</dbReference>
<comment type="caution">
    <text evidence="11">The sequence shown here is derived from an EMBL/GenBank/DDBJ whole genome shotgun (WGS) entry which is preliminary data.</text>
</comment>
<keyword evidence="2" id="KW-0936">Ethylene signaling pathway</keyword>
<evidence type="ECO:0000256" key="2">
    <source>
        <dbReference type="ARBA" id="ARBA00022745"/>
    </source>
</evidence>
<dbReference type="EMBL" id="SDMP01000005">
    <property type="protein sequence ID" value="RYR58840.1"/>
    <property type="molecule type" value="Genomic_DNA"/>
</dbReference>
<evidence type="ECO:0000256" key="6">
    <source>
        <dbReference type="ARBA" id="ARBA00023163"/>
    </source>
</evidence>
<reference evidence="11 12" key="1">
    <citation type="submission" date="2019-01" db="EMBL/GenBank/DDBJ databases">
        <title>Sequencing of cultivated peanut Arachis hypogaea provides insights into genome evolution and oil improvement.</title>
        <authorList>
            <person name="Chen X."/>
        </authorList>
    </citation>
    <scope>NUCLEOTIDE SEQUENCE [LARGE SCALE GENOMIC DNA]</scope>
    <source>
        <strain evidence="12">cv. Fuhuasheng</strain>
        <tissue evidence="11">Leaves</tissue>
    </source>
</reference>
<dbReference type="Pfam" id="PF00847">
    <property type="entry name" value="AP2"/>
    <property type="match status" value="1"/>
</dbReference>
<dbReference type="PROSITE" id="PS51032">
    <property type="entry name" value="AP2_ERF"/>
    <property type="match status" value="1"/>
</dbReference>
<organism evidence="11 12">
    <name type="scientific">Arachis hypogaea</name>
    <name type="common">Peanut</name>
    <dbReference type="NCBI Taxonomy" id="3818"/>
    <lineage>
        <taxon>Eukaryota</taxon>
        <taxon>Viridiplantae</taxon>
        <taxon>Streptophyta</taxon>
        <taxon>Embryophyta</taxon>
        <taxon>Tracheophyta</taxon>
        <taxon>Spermatophyta</taxon>
        <taxon>Magnoliopsida</taxon>
        <taxon>eudicotyledons</taxon>
        <taxon>Gunneridae</taxon>
        <taxon>Pentapetalae</taxon>
        <taxon>rosids</taxon>
        <taxon>fabids</taxon>
        <taxon>Fabales</taxon>
        <taxon>Fabaceae</taxon>
        <taxon>Papilionoideae</taxon>
        <taxon>50 kb inversion clade</taxon>
        <taxon>dalbergioids sensu lato</taxon>
        <taxon>Dalbergieae</taxon>
        <taxon>Pterocarpus clade</taxon>
        <taxon>Arachis</taxon>
    </lineage>
</organism>
<keyword evidence="7" id="KW-0539">Nucleus</keyword>
<dbReference type="InterPro" id="IPR036955">
    <property type="entry name" value="AP2/ERF_dom_sf"/>
</dbReference>
<keyword evidence="5" id="KW-0010">Activator</keyword>
<dbReference type="AlphaFoldDB" id="A0A445D758"/>
<feature type="compositionally biased region" description="Gly residues" evidence="9">
    <location>
        <begin position="173"/>
        <end position="185"/>
    </location>
</feature>
<evidence type="ECO:0000256" key="8">
    <source>
        <dbReference type="ARBA" id="ARBA00024343"/>
    </source>
</evidence>
<dbReference type="Gene3D" id="3.30.730.10">
    <property type="entry name" value="AP2/ERF domain"/>
    <property type="match status" value="1"/>
</dbReference>
<feature type="domain" description="AP2/ERF" evidence="10">
    <location>
        <begin position="66"/>
        <end position="123"/>
    </location>
</feature>
<dbReference type="SUPFAM" id="SSF54171">
    <property type="entry name" value="DNA-binding domain"/>
    <property type="match status" value="1"/>
</dbReference>
<evidence type="ECO:0000256" key="5">
    <source>
        <dbReference type="ARBA" id="ARBA00023159"/>
    </source>
</evidence>
<dbReference type="GO" id="GO:0003700">
    <property type="term" value="F:DNA-binding transcription factor activity"/>
    <property type="evidence" value="ECO:0007669"/>
    <property type="project" value="InterPro"/>
</dbReference>
<dbReference type="CDD" id="cd00018">
    <property type="entry name" value="AP2"/>
    <property type="match status" value="1"/>
</dbReference>
<feature type="compositionally biased region" description="Low complexity" evidence="9">
    <location>
        <begin position="198"/>
        <end position="209"/>
    </location>
</feature>
<dbReference type="InterPro" id="IPR051758">
    <property type="entry name" value="ERF/AP2-like"/>
</dbReference>
<dbReference type="STRING" id="3818.A0A445D758"/>
<sequence>MIASSGFEPLGSSVYLRQRDILEKFYQENRVNNRPFVPTSMVTPSMTNSSLTSSSSSFMNPCKKKLYRGVRQRHWGKWVAEIRLPQNRMRVWLGTYDTAEAAAYAYDRAAYKLRGEYARLNFPNLKDPTKLGFGDSTKLNALKTTVDAKIQAICQKVKRERAKKNAARKLKSNGGGDTASHGGGQSETSKSQKNDKISSASCSSSSSLSPPRPANYDDWAKELLSPVSVSRECGMLLTDDSMEFDDCSLARMPSFDPELIWELKFIWDAEHNLMIWKIYNHRTAKCFHQMSDVRQRPPGEVDPPKHQSKSLDRKATLAETFTYTHILKPPSSGADKASSETLVVDLDRIWRETASEPHKKSRFGLGLLFTNGLCSSVLSAFSASATSPTDPQEIIDLRKEVQKLTQELYQQQEQSKQSSDLTEKLEQLQQLQQQIEEYSQQMHAGDNSAAGWSPTAAPIPPPQQGDHDFAATADDNNYYDLFNNHKIRGYGGKHRNS</sequence>
<gene>
    <name evidence="11" type="ORF">Ahy_A05g024707</name>
</gene>
<keyword evidence="12" id="KW-1185">Reference proteome</keyword>
<accession>A0A445D758</accession>
<dbReference type="InterPro" id="IPR016177">
    <property type="entry name" value="DNA-bd_dom_sf"/>
</dbReference>
<dbReference type="GO" id="GO:0000976">
    <property type="term" value="F:transcription cis-regulatory region binding"/>
    <property type="evidence" value="ECO:0007669"/>
    <property type="project" value="UniProtKB-ARBA"/>
</dbReference>
<dbReference type="SMART" id="SM00380">
    <property type="entry name" value="AP2"/>
    <property type="match status" value="1"/>
</dbReference>
<evidence type="ECO:0000256" key="4">
    <source>
        <dbReference type="ARBA" id="ARBA00023125"/>
    </source>
</evidence>
<dbReference type="InterPro" id="IPR001471">
    <property type="entry name" value="AP2/ERF_dom"/>
</dbReference>
<dbReference type="GO" id="GO:0005634">
    <property type="term" value="C:nucleus"/>
    <property type="evidence" value="ECO:0007669"/>
    <property type="project" value="UniProtKB-SubCell"/>
</dbReference>